<evidence type="ECO:0000256" key="1">
    <source>
        <dbReference type="SAM" id="Coils"/>
    </source>
</evidence>
<evidence type="ECO:0000259" key="2">
    <source>
        <dbReference type="Pfam" id="PF02463"/>
    </source>
</evidence>
<proteinExistence type="predicted"/>
<dbReference type="EMBL" id="DQWE01000255">
    <property type="protein sequence ID" value="HDI83193.1"/>
    <property type="molecule type" value="Genomic_DNA"/>
</dbReference>
<keyword evidence="1" id="KW-0175">Coiled coil</keyword>
<dbReference type="Pfam" id="PF02463">
    <property type="entry name" value="SMC_N"/>
    <property type="match status" value="1"/>
</dbReference>
<comment type="caution">
    <text evidence="3">The sequence shown here is derived from an EMBL/GenBank/DDBJ whole genome shotgun (WGS) entry which is preliminary data.</text>
</comment>
<feature type="non-terminal residue" evidence="3">
    <location>
        <position position="418"/>
    </location>
</feature>
<gene>
    <name evidence="3" type="ORF">ENF18_05330</name>
</gene>
<reference evidence="3" key="1">
    <citation type="journal article" date="2020" name="mSystems">
        <title>Genome- and Community-Level Interaction Insights into Carbon Utilization and Element Cycling Functions of Hydrothermarchaeota in Hydrothermal Sediment.</title>
        <authorList>
            <person name="Zhou Z."/>
            <person name="Liu Y."/>
            <person name="Xu W."/>
            <person name="Pan J."/>
            <person name="Luo Z.H."/>
            <person name="Li M."/>
        </authorList>
    </citation>
    <scope>NUCLEOTIDE SEQUENCE [LARGE SCALE GENOMIC DNA]</scope>
    <source>
        <strain evidence="3">HyVt-102</strain>
    </source>
</reference>
<dbReference type="InterPro" id="IPR003395">
    <property type="entry name" value="RecF/RecN/SMC_N"/>
</dbReference>
<sequence>MRLKRIVLTGFKSFPRKSTLEFGPSLNVIVGPNGAGKSNIIDAIKWALGTNSVKELRGNKLEDIIFSGTENRPPMNMAEVQLVFENNGAIPLDYDVIEIKRRYYRDGTGEFFINNTPCRLKDIVENFANTGILHSILDTGSISKLILSDQQKRRELFESVANIGKYREDRKDALQKLERTNGELEKLQTVLDEQMKFARSLRHQASKARAYRRIVEEIRELTYRIGCIEISRINSKLDDLRKRLEELSRRLKKLEEEKNALQEQREFLARKISEKQEILQAIEKEEKSYMDRFIEVKSELSRIQGTLENLKRNLEEYDNLKDLDREVIKIRYSEKEQQLNQVKEAVERTRRIIRQMEDEKREIENGIWNTEIELTRITERMEGLKKRENAQLERIEGLNSEKNELKSILPELEEKLSD</sequence>
<name>A0A7C0VBB0_UNCW3</name>
<accession>A0A7C0VBB0</accession>
<dbReference type="AlphaFoldDB" id="A0A7C0VBB0"/>
<dbReference type="InterPro" id="IPR027417">
    <property type="entry name" value="P-loop_NTPase"/>
</dbReference>
<dbReference type="Gene3D" id="3.40.50.300">
    <property type="entry name" value="P-loop containing nucleotide triphosphate hydrolases"/>
    <property type="match status" value="1"/>
</dbReference>
<dbReference type="PANTHER" id="PTHR43977">
    <property type="entry name" value="STRUCTURAL MAINTENANCE OF CHROMOSOMES PROTEIN 3"/>
    <property type="match status" value="1"/>
</dbReference>
<feature type="coiled-coil region" evidence="1">
    <location>
        <begin position="230"/>
        <end position="415"/>
    </location>
</feature>
<feature type="coiled-coil region" evidence="1">
    <location>
        <begin position="163"/>
        <end position="194"/>
    </location>
</feature>
<feature type="domain" description="RecF/RecN/SMC N-terminal" evidence="2">
    <location>
        <begin position="3"/>
        <end position="140"/>
    </location>
</feature>
<protein>
    <recommendedName>
        <fullName evidence="2">RecF/RecN/SMC N-terminal domain-containing protein</fullName>
    </recommendedName>
</protein>
<dbReference type="Proteomes" id="UP000885847">
    <property type="component" value="Unassembled WGS sequence"/>
</dbReference>
<dbReference type="SUPFAM" id="SSF52540">
    <property type="entry name" value="P-loop containing nucleoside triphosphate hydrolases"/>
    <property type="match status" value="1"/>
</dbReference>
<evidence type="ECO:0000313" key="3">
    <source>
        <dbReference type="EMBL" id="HDI83193.1"/>
    </source>
</evidence>
<organism evidence="3">
    <name type="scientific">candidate division WOR-3 bacterium</name>
    <dbReference type="NCBI Taxonomy" id="2052148"/>
    <lineage>
        <taxon>Bacteria</taxon>
        <taxon>Bacteria division WOR-3</taxon>
    </lineage>
</organism>